<evidence type="ECO:0000259" key="5">
    <source>
        <dbReference type="Pfam" id="PF08541"/>
    </source>
</evidence>
<dbReference type="PANTHER" id="PTHR34069">
    <property type="entry name" value="3-OXOACYL-[ACYL-CARRIER-PROTEIN] SYNTHASE 3"/>
    <property type="match status" value="1"/>
</dbReference>
<feature type="region of interest" description="Disordered" evidence="4">
    <location>
        <begin position="1"/>
        <end position="40"/>
    </location>
</feature>
<evidence type="ECO:0000313" key="8">
    <source>
        <dbReference type="Proteomes" id="UP001499987"/>
    </source>
</evidence>
<keyword evidence="1" id="KW-0963">Cytoplasm</keyword>
<evidence type="ECO:0000313" key="7">
    <source>
        <dbReference type="EMBL" id="GAA1105484.1"/>
    </source>
</evidence>
<evidence type="ECO:0000256" key="3">
    <source>
        <dbReference type="ARBA" id="ARBA00023315"/>
    </source>
</evidence>
<evidence type="ECO:0000256" key="4">
    <source>
        <dbReference type="SAM" id="MobiDB-lite"/>
    </source>
</evidence>
<dbReference type="Pfam" id="PF08545">
    <property type="entry name" value="ACP_syn_III"/>
    <property type="match status" value="1"/>
</dbReference>
<dbReference type="InterPro" id="IPR013747">
    <property type="entry name" value="ACP_syn_III_C"/>
</dbReference>
<sequence length="400" mass="41583">MLRTPARRARGSGADGTRPGPYRAATGPHRRQEGTMTPIGIVGTGSYVPAEVVSNEEVAAGAGVTAEWIEERTGIGRRHRAAPHEATSDLAAEAARRALRQAGVTADRLAFVVVATSTPDHPQPATASIVQHLIGARRAAAFDVNAVCSGFVYGLAVGTQMLRGGTDPAAPYGLVIGADIYSRILDREDRRTAVLFGDGAGAAVLGPVPAGLGVVQTLLQGRGDQHRLIGVAAGGSRRPASAETVAEGGHWFRMDGRAVRGFVHEALPGAVSTLLRRAGVPAREVRHFVPHQANGVMLNQVWPELGLPGATMHLTVDRHANTGAASVAVTLDAVHRRGGLERGDLVLLAGFGGGMNIGAALLRWALDQPAGPLGEPVYRAEDEAAERLASWGLLSGAALR</sequence>
<dbReference type="CDD" id="cd00830">
    <property type="entry name" value="KAS_III"/>
    <property type="match status" value="1"/>
</dbReference>
<dbReference type="Proteomes" id="UP001499987">
    <property type="component" value="Unassembled WGS sequence"/>
</dbReference>
<comment type="caution">
    <text evidence="7">The sequence shown here is derived from an EMBL/GenBank/DDBJ whole genome shotgun (WGS) entry which is preliminary data.</text>
</comment>
<feature type="compositionally biased region" description="Basic residues" evidence="4">
    <location>
        <begin position="1"/>
        <end position="10"/>
    </location>
</feature>
<dbReference type="NCBIfam" id="NF006829">
    <property type="entry name" value="PRK09352.1"/>
    <property type="match status" value="1"/>
</dbReference>
<evidence type="ECO:0000256" key="1">
    <source>
        <dbReference type="ARBA" id="ARBA00022490"/>
    </source>
</evidence>
<proteinExistence type="predicted"/>
<protein>
    <submittedName>
        <fullName evidence="7">Ketoacyl-ACP synthase III</fullName>
    </submittedName>
</protein>
<feature type="domain" description="Beta-ketoacyl-[acyl-carrier-protein] synthase III C-terminal" evidence="5">
    <location>
        <begin position="275"/>
        <end position="364"/>
    </location>
</feature>
<organism evidence="7 8">
    <name type="scientific">Kitasatospora arboriphila</name>
    <dbReference type="NCBI Taxonomy" id="258052"/>
    <lineage>
        <taxon>Bacteria</taxon>
        <taxon>Bacillati</taxon>
        <taxon>Actinomycetota</taxon>
        <taxon>Actinomycetes</taxon>
        <taxon>Kitasatosporales</taxon>
        <taxon>Streptomycetaceae</taxon>
        <taxon>Kitasatospora</taxon>
    </lineage>
</organism>
<name>A0ABN1TWE1_9ACTN</name>
<accession>A0ABN1TWE1</accession>
<dbReference type="InterPro" id="IPR013751">
    <property type="entry name" value="ACP_syn_III_N"/>
</dbReference>
<keyword evidence="8" id="KW-1185">Reference proteome</keyword>
<feature type="domain" description="Beta-ketoacyl-[acyl-carrier-protein] synthase III N-terminal" evidence="6">
    <location>
        <begin position="142"/>
        <end position="216"/>
    </location>
</feature>
<keyword evidence="3" id="KW-0012">Acyltransferase</keyword>
<dbReference type="Gene3D" id="3.40.47.10">
    <property type="match status" value="1"/>
</dbReference>
<dbReference type="SUPFAM" id="SSF53901">
    <property type="entry name" value="Thiolase-like"/>
    <property type="match status" value="1"/>
</dbReference>
<evidence type="ECO:0000259" key="6">
    <source>
        <dbReference type="Pfam" id="PF08545"/>
    </source>
</evidence>
<dbReference type="EMBL" id="BAAALD010000064">
    <property type="protein sequence ID" value="GAA1105484.1"/>
    <property type="molecule type" value="Genomic_DNA"/>
</dbReference>
<reference evidence="7 8" key="1">
    <citation type="journal article" date="2019" name="Int. J. Syst. Evol. Microbiol.">
        <title>The Global Catalogue of Microorganisms (GCM) 10K type strain sequencing project: providing services to taxonomists for standard genome sequencing and annotation.</title>
        <authorList>
            <consortium name="The Broad Institute Genomics Platform"/>
            <consortium name="The Broad Institute Genome Sequencing Center for Infectious Disease"/>
            <person name="Wu L."/>
            <person name="Ma J."/>
        </authorList>
    </citation>
    <scope>NUCLEOTIDE SEQUENCE [LARGE SCALE GENOMIC DNA]</scope>
    <source>
        <strain evidence="7 8">JCM 13002</strain>
    </source>
</reference>
<evidence type="ECO:0000256" key="2">
    <source>
        <dbReference type="ARBA" id="ARBA00022679"/>
    </source>
</evidence>
<gene>
    <name evidence="7" type="ORF">GCM10009663_54530</name>
</gene>
<dbReference type="InterPro" id="IPR016039">
    <property type="entry name" value="Thiolase-like"/>
</dbReference>
<dbReference type="Pfam" id="PF08541">
    <property type="entry name" value="ACP_syn_III_C"/>
    <property type="match status" value="1"/>
</dbReference>
<keyword evidence="2" id="KW-0808">Transferase</keyword>
<dbReference type="PANTHER" id="PTHR34069:SF2">
    <property type="entry name" value="BETA-KETOACYL-[ACYL-CARRIER-PROTEIN] SYNTHASE III"/>
    <property type="match status" value="1"/>
</dbReference>